<protein>
    <submittedName>
        <fullName evidence="2">Protein yippee-like</fullName>
    </submittedName>
</protein>
<keyword evidence="1" id="KW-0812">Transmembrane</keyword>
<proteinExistence type="predicted"/>
<reference evidence="2" key="1">
    <citation type="submission" date="2018-02" db="EMBL/GenBank/DDBJ databases">
        <title>Rhizophora mucronata_Transcriptome.</title>
        <authorList>
            <person name="Meera S.P."/>
            <person name="Sreeshan A."/>
            <person name="Augustine A."/>
        </authorList>
    </citation>
    <scope>NUCLEOTIDE SEQUENCE</scope>
    <source>
        <tissue evidence="2">Leaf</tissue>
    </source>
</reference>
<evidence type="ECO:0000313" key="2">
    <source>
        <dbReference type="EMBL" id="MBW99901.1"/>
    </source>
</evidence>
<dbReference type="EMBL" id="GGEC01019418">
    <property type="protein sequence ID" value="MBW99901.1"/>
    <property type="molecule type" value="Transcribed_RNA"/>
</dbReference>
<dbReference type="AlphaFoldDB" id="A0A2P2K2F5"/>
<name>A0A2P2K2F5_RHIMU</name>
<sequence length="109" mass="12846">MCISVTDFIFCSWCLLYWFLLFLWYLQLLFSMHLDSAECLYFAFPSSCLLLVLILHSLAVKHDCSHICWWIKLYGTTYQAWLSLFPSRRLLGAFVAFGSAFLFLIFLSF</sequence>
<keyword evidence="1" id="KW-1133">Transmembrane helix</keyword>
<organism evidence="2">
    <name type="scientific">Rhizophora mucronata</name>
    <name type="common">Asiatic mangrove</name>
    <dbReference type="NCBI Taxonomy" id="61149"/>
    <lineage>
        <taxon>Eukaryota</taxon>
        <taxon>Viridiplantae</taxon>
        <taxon>Streptophyta</taxon>
        <taxon>Embryophyta</taxon>
        <taxon>Tracheophyta</taxon>
        <taxon>Spermatophyta</taxon>
        <taxon>Magnoliopsida</taxon>
        <taxon>eudicotyledons</taxon>
        <taxon>Gunneridae</taxon>
        <taxon>Pentapetalae</taxon>
        <taxon>rosids</taxon>
        <taxon>fabids</taxon>
        <taxon>Malpighiales</taxon>
        <taxon>Rhizophoraceae</taxon>
        <taxon>Rhizophora</taxon>
    </lineage>
</organism>
<keyword evidence="1" id="KW-0472">Membrane</keyword>
<evidence type="ECO:0000256" key="1">
    <source>
        <dbReference type="SAM" id="Phobius"/>
    </source>
</evidence>
<accession>A0A2P2K2F5</accession>
<feature type="transmembrane region" description="Helical" evidence="1">
    <location>
        <begin position="90"/>
        <end position="107"/>
    </location>
</feature>
<feature type="transmembrane region" description="Helical" evidence="1">
    <location>
        <begin position="40"/>
        <end position="60"/>
    </location>
</feature>
<feature type="transmembrane region" description="Helical" evidence="1">
    <location>
        <begin position="7"/>
        <end position="28"/>
    </location>
</feature>